<dbReference type="Proteomes" id="UP001241935">
    <property type="component" value="Unassembled WGS sequence"/>
</dbReference>
<dbReference type="RefSeq" id="WP_284066070.1">
    <property type="nucleotide sequence ID" value="NZ_JASKNE010000001.1"/>
</dbReference>
<gene>
    <name evidence="1" type="ORF">QOR41_00910</name>
</gene>
<evidence type="ECO:0000313" key="1">
    <source>
        <dbReference type="EMBL" id="MDK1682434.1"/>
    </source>
</evidence>
<organism evidence="1 2">
    <name type="scientific">Acinetobacter terrestris</name>
    <dbReference type="NCBI Taxonomy" id="2529843"/>
    <lineage>
        <taxon>Bacteria</taxon>
        <taxon>Pseudomonadati</taxon>
        <taxon>Pseudomonadota</taxon>
        <taxon>Gammaproteobacteria</taxon>
        <taxon>Moraxellales</taxon>
        <taxon>Moraxellaceae</taxon>
        <taxon>Acinetobacter</taxon>
        <taxon>Acinetobacter Taxon 24</taxon>
    </lineage>
</organism>
<comment type="caution">
    <text evidence="1">The sequence shown here is derived from an EMBL/GenBank/DDBJ whole genome shotgun (WGS) entry which is preliminary data.</text>
</comment>
<sequence length="65" mass="7039">MIATIGAELFAAQDDLINHGLWRIGASMHEIMNSIFWPLLSELMAMFRVGKGVIYAGGADSKGKS</sequence>
<reference evidence="1" key="1">
    <citation type="submission" date="2023-04" db="EMBL/GenBank/DDBJ databases">
        <title>The environmental microbiomes in feedlot watering bowls are a reservoir of florfenicol resistance for bovine respiratory disease pathogens.</title>
        <authorList>
            <person name="Kos D.W."/>
            <person name="Ruzzini A.C."/>
            <person name="Schreiner B."/>
            <person name="Jelinski M.D."/>
        </authorList>
    </citation>
    <scope>NUCLEOTIDE SEQUENCE</scope>
    <source>
        <strain evidence="1">WB3</strain>
    </source>
</reference>
<dbReference type="EMBL" id="JASKNE010000001">
    <property type="protein sequence ID" value="MDK1682434.1"/>
    <property type="molecule type" value="Genomic_DNA"/>
</dbReference>
<protein>
    <submittedName>
        <fullName evidence="1">Uncharacterized protein</fullName>
    </submittedName>
</protein>
<accession>A0AAW6UKH0</accession>
<evidence type="ECO:0000313" key="2">
    <source>
        <dbReference type="Proteomes" id="UP001241935"/>
    </source>
</evidence>
<dbReference type="AlphaFoldDB" id="A0AAW6UKH0"/>
<proteinExistence type="predicted"/>
<name>A0AAW6UKH0_9GAMM</name>